<organism evidence="2 3">
    <name type="scientific">Alienimonas californiensis</name>
    <dbReference type="NCBI Taxonomy" id="2527989"/>
    <lineage>
        <taxon>Bacteria</taxon>
        <taxon>Pseudomonadati</taxon>
        <taxon>Planctomycetota</taxon>
        <taxon>Planctomycetia</taxon>
        <taxon>Planctomycetales</taxon>
        <taxon>Planctomycetaceae</taxon>
        <taxon>Alienimonas</taxon>
    </lineage>
</organism>
<evidence type="ECO:0000313" key="2">
    <source>
        <dbReference type="EMBL" id="QDT18074.1"/>
    </source>
</evidence>
<name>A0A517PFE2_9PLAN</name>
<dbReference type="EMBL" id="CP036265">
    <property type="protein sequence ID" value="QDT18074.1"/>
    <property type="molecule type" value="Genomic_DNA"/>
</dbReference>
<keyword evidence="1" id="KW-1133">Transmembrane helix</keyword>
<accession>A0A517PFE2</accession>
<proteinExistence type="predicted"/>
<dbReference type="KEGG" id="acaf:CA12_42130"/>
<keyword evidence="1" id="KW-0472">Membrane</keyword>
<evidence type="ECO:0000256" key="1">
    <source>
        <dbReference type="SAM" id="Phobius"/>
    </source>
</evidence>
<feature type="transmembrane region" description="Helical" evidence="1">
    <location>
        <begin position="75"/>
        <end position="103"/>
    </location>
</feature>
<evidence type="ECO:0000313" key="3">
    <source>
        <dbReference type="Proteomes" id="UP000318741"/>
    </source>
</evidence>
<dbReference type="AlphaFoldDB" id="A0A517PFE2"/>
<feature type="transmembrane region" description="Helical" evidence="1">
    <location>
        <begin position="15"/>
        <end position="37"/>
    </location>
</feature>
<sequence>MVGGMFAASPRCRPWIGPALAAAWGLAAVVPLVGLALGLATGPWPVRATLAAGLAAAAAVWGWRNAPPLWRGWVAAAPLAGWTIGAFGWNGATLMALAAWIALRVSGPGVRPPGSPRREPRPGGSAMLHNLGVRLGLPGLGAAGTQASTRDVASRADEAPPELLLRAHDDLRAFAPIVQHDPELEEPGFEEDLEEDELEGPEPDQWLSRTADVVEGELLVHCEGGVGSAHVLFWPALPGVPRVRCHPADGLGRVRASRVLPQGVRFEVVRPDGECGPVRVCYEAAV</sequence>
<dbReference type="Proteomes" id="UP000318741">
    <property type="component" value="Chromosome"/>
</dbReference>
<feature type="transmembrane region" description="Helical" evidence="1">
    <location>
        <begin position="44"/>
        <end position="63"/>
    </location>
</feature>
<reference evidence="2 3" key="1">
    <citation type="submission" date="2019-02" db="EMBL/GenBank/DDBJ databases">
        <title>Deep-cultivation of Planctomycetes and their phenomic and genomic characterization uncovers novel biology.</title>
        <authorList>
            <person name="Wiegand S."/>
            <person name="Jogler M."/>
            <person name="Boedeker C."/>
            <person name="Pinto D."/>
            <person name="Vollmers J."/>
            <person name="Rivas-Marin E."/>
            <person name="Kohn T."/>
            <person name="Peeters S.H."/>
            <person name="Heuer A."/>
            <person name="Rast P."/>
            <person name="Oberbeckmann S."/>
            <person name="Bunk B."/>
            <person name="Jeske O."/>
            <person name="Meyerdierks A."/>
            <person name="Storesund J.E."/>
            <person name="Kallscheuer N."/>
            <person name="Luecker S."/>
            <person name="Lage O.M."/>
            <person name="Pohl T."/>
            <person name="Merkel B.J."/>
            <person name="Hornburger P."/>
            <person name="Mueller R.-W."/>
            <person name="Bruemmer F."/>
            <person name="Labrenz M."/>
            <person name="Spormann A.M."/>
            <person name="Op den Camp H."/>
            <person name="Overmann J."/>
            <person name="Amann R."/>
            <person name="Jetten M.S.M."/>
            <person name="Mascher T."/>
            <person name="Medema M.H."/>
            <person name="Devos D.P."/>
            <person name="Kaster A.-K."/>
            <person name="Ovreas L."/>
            <person name="Rohde M."/>
            <person name="Galperin M.Y."/>
            <person name="Jogler C."/>
        </authorList>
    </citation>
    <scope>NUCLEOTIDE SEQUENCE [LARGE SCALE GENOMIC DNA]</scope>
    <source>
        <strain evidence="2 3">CA12</strain>
    </source>
</reference>
<gene>
    <name evidence="2" type="ORF">CA12_42130</name>
</gene>
<keyword evidence="1" id="KW-0812">Transmembrane</keyword>
<protein>
    <submittedName>
        <fullName evidence="2">Uncharacterized protein</fullName>
    </submittedName>
</protein>
<keyword evidence="3" id="KW-1185">Reference proteome</keyword>